<evidence type="ECO:0000259" key="3">
    <source>
        <dbReference type="PROSITE" id="PS50848"/>
    </source>
</evidence>
<dbReference type="SUPFAM" id="SSF55961">
    <property type="entry name" value="Bet v1-like"/>
    <property type="match status" value="1"/>
</dbReference>
<dbReference type="PANTHER" id="PTHR12659:SF3">
    <property type="entry name" value="STAR-RELATED LIPID TRANSFER PROTEIN 8"/>
    <property type="match status" value="1"/>
</dbReference>
<evidence type="ECO:0000256" key="1">
    <source>
        <dbReference type="ARBA" id="ARBA00022468"/>
    </source>
</evidence>
<dbReference type="GO" id="GO:0005096">
    <property type="term" value="F:GTPase activator activity"/>
    <property type="evidence" value="ECO:0007669"/>
    <property type="project" value="UniProtKB-KW"/>
</dbReference>
<dbReference type="GO" id="GO:0030036">
    <property type="term" value="P:actin cytoskeleton organization"/>
    <property type="evidence" value="ECO:0007669"/>
    <property type="project" value="TreeGrafter"/>
</dbReference>
<dbReference type="Pfam" id="PF01852">
    <property type="entry name" value="START"/>
    <property type="match status" value="1"/>
</dbReference>
<dbReference type="GO" id="GO:0008289">
    <property type="term" value="F:lipid binding"/>
    <property type="evidence" value="ECO:0007669"/>
    <property type="project" value="InterPro"/>
</dbReference>
<reference evidence="4 5" key="1">
    <citation type="submission" date="2021-04" db="EMBL/GenBank/DDBJ databases">
        <authorList>
            <person name="De Guttry C."/>
            <person name="Zahm M."/>
            <person name="Klopp C."/>
            <person name="Cabau C."/>
            <person name="Louis A."/>
            <person name="Berthelot C."/>
            <person name="Parey E."/>
            <person name="Roest Crollius H."/>
            <person name="Montfort J."/>
            <person name="Robinson-Rechavi M."/>
            <person name="Bucao C."/>
            <person name="Bouchez O."/>
            <person name="Gislard M."/>
            <person name="Lluch J."/>
            <person name="Milhes M."/>
            <person name="Lampietro C."/>
            <person name="Lopez Roques C."/>
            <person name="Donnadieu C."/>
            <person name="Braasch I."/>
            <person name="Desvignes T."/>
            <person name="Postlethwait J."/>
            <person name="Bobe J."/>
            <person name="Wedekind C."/>
            <person name="Guiguen Y."/>
        </authorList>
    </citation>
    <scope>NUCLEOTIDE SEQUENCE [LARGE SCALE GENOMIC DNA]</scope>
    <source>
        <strain evidence="4">Cs_M1</strain>
        <tissue evidence="4">Blood</tissue>
    </source>
</reference>
<comment type="caution">
    <text evidence="4">The sequence shown here is derived from an EMBL/GenBank/DDBJ whole genome shotgun (WGS) entry which is preliminary data.</text>
</comment>
<dbReference type="PROSITE" id="PS50848">
    <property type="entry name" value="START"/>
    <property type="match status" value="1"/>
</dbReference>
<dbReference type="Proteomes" id="UP001356427">
    <property type="component" value="Unassembled WGS sequence"/>
</dbReference>
<organism evidence="4 5">
    <name type="scientific">Coregonus suidteri</name>
    <dbReference type="NCBI Taxonomy" id="861788"/>
    <lineage>
        <taxon>Eukaryota</taxon>
        <taxon>Metazoa</taxon>
        <taxon>Chordata</taxon>
        <taxon>Craniata</taxon>
        <taxon>Vertebrata</taxon>
        <taxon>Euteleostomi</taxon>
        <taxon>Actinopterygii</taxon>
        <taxon>Neopterygii</taxon>
        <taxon>Teleostei</taxon>
        <taxon>Protacanthopterygii</taxon>
        <taxon>Salmoniformes</taxon>
        <taxon>Salmonidae</taxon>
        <taxon>Coregoninae</taxon>
        <taxon>Coregonus</taxon>
    </lineage>
</organism>
<keyword evidence="2" id="KW-0597">Phosphoprotein</keyword>
<evidence type="ECO:0000313" key="5">
    <source>
        <dbReference type="Proteomes" id="UP001356427"/>
    </source>
</evidence>
<evidence type="ECO:0000313" key="4">
    <source>
        <dbReference type="EMBL" id="KAK6316975.1"/>
    </source>
</evidence>
<name>A0AAN8M241_9TELE</name>
<sequence length="114" mass="12995">MTDSMAPHPRRDYVVLRWWCRDLLQGLCLLVSSSVDHDNVHLEAGLRAVLLTSRVLIEPSGIDRSRLTQYCRADLRGQSPEWYCKVFGHLCAVEVARIRGSFPVLSARETETKL</sequence>
<proteinExistence type="predicted"/>
<dbReference type="InterPro" id="IPR023393">
    <property type="entry name" value="START-like_dom_sf"/>
</dbReference>
<evidence type="ECO:0000256" key="2">
    <source>
        <dbReference type="ARBA" id="ARBA00022553"/>
    </source>
</evidence>
<accession>A0AAN8M241</accession>
<keyword evidence="1" id="KW-0343">GTPase activation</keyword>
<gene>
    <name evidence="4" type="ORF">J4Q44_G00123750</name>
</gene>
<keyword evidence="5" id="KW-1185">Reference proteome</keyword>
<protein>
    <recommendedName>
        <fullName evidence="3">START domain-containing protein</fullName>
    </recommendedName>
</protein>
<dbReference type="AlphaFoldDB" id="A0AAN8M241"/>
<dbReference type="InterPro" id="IPR002913">
    <property type="entry name" value="START_lipid-bd_dom"/>
</dbReference>
<dbReference type="Gene3D" id="3.30.530.20">
    <property type="match status" value="1"/>
</dbReference>
<dbReference type="EMBL" id="JAGTTL010000010">
    <property type="protein sequence ID" value="KAK6316975.1"/>
    <property type="molecule type" value="Genomic_DNA"/>
</dbReference>
<feature type="domain" description="START" evidence="3">
    <location>
        <begin position="1"/>
        <end position="83"/>
    </location>
</feature>
<dbReference type="GO" id="GO:0035023">
    <property type="term" value="P:regulation of Rho protein signal transduction"/>
    <property type="evidence" value="ECO:0007669"/>
    <property type="project" value="TreeGrafter"/>
</dbReference>
<dbReference type="PANTHER" id="PTHR12659">
    <property type="entry name" value="RHO-TYPE GTPASE ACTIVATING PROTEIN"/>
    <property type="match status" value="1"/>
</dbReference>